<protein>
    <submittedName>
        <fullName evidence="2">Uncharacterized protein</fullName>
    </submittedName>
</protein>
<reference evidence="2" key="1">
    <citation type="submission" date="2023-03" db="UniProtKB">
        <authorList>
            <consortium name="EnsemblPlants"/>
        </authorList>
    </citation>
    <scope>IDENTIFICATION</scope>
</reference>
<dbReference type="AlphaFoldDB" id="A0A9I9EAM9"/>
<dbReference type="EnsemblPlants" id="MELO3C031138.2.1">
    <property type="protein sequence ID" value="MELO3C031138.2.1"/>
    <property type="gene ID" value="MELO3C031138.2"/>
</dbReference>
<evidence type="ECO:0000256" key="1">
    <source>
        <dbReference type="SAM" id="MobiDB-lite"/>
    </source>
</evidence>
<organism evidence="2">
    <name type="scientific">Cucumis melo</name>
    <name type="common">Muskmelon</name>
    <dbReference type="NCBI Taxonomy" id="3656"/>
    <lineage>
        <taxon>Eukaryota</taxon>
        <taxon>Viridiplantae</taxon>
        <taxon>Streptophyta</taxon>
        <taxon>Embryophyta</taxon>
        <taxon>Tracheophyta</taxon>
        <taxon>Spermatophyta</taxon>
        <taxon>Magnoliopsida</taxon>
        <taxon>eudicotyledons</taxon>
        <taxon>Gunneridae</taxon>
        <taxon>Pentapetalae</taxon>
        <taxon>rosids</taxon>
        <taxon>fabids</taxon>
        <taxon>Cucurbitales</taxon>
        <taxon>Cucurbitaceae</taxon>
        <taxon>Benincaseae</taxon>
        <taxon>Cucumis</taxon>
    </lineage>
</organism>
<dbReference type="Gramene" id="MELO3C031138.2.1">
    <property type="protein sequence ID" value="MELO3C031138.2.1"/>
    <property type="gene ID" value="MELO3C031138.2"/>
</dbReference>
<name>A0A9I9EAM9_CUCME</name>
<accession>A0A9I9EAM9</accession>
<evidence type="ECO:0000313" key="2">
    <source>
        <dbReference type="EnsemblPlants" id="MELO3C031138.2.1"/>
    </source>
</evidence>
<proteinExistence type="predicted"/>
<feature type="region of interest" description="Disordered" evidence="1">
    <location>
        <begin position="1"/>
        <end position="40"/>
    </location>
</feature>
<sequence>MDGATSSTRMGDRDGGGWIRGDATTAIGASRTNTDWSKHSPLTLDRNIATQRRWLTERRAARGVAA</sequence>